<sequence length="184" mass="20687">MNFPQIQIRTTRAILGLHIEKPIQHIEQPKADLHIEQKPATLTIDSKPARLTIDQSKAWSDMGLLDPFDSTRKFAEEGREALLEGIARRAQEGDRLMKIENGGNAIAAIAAEKGFHSYKQLGIKFIPSVHSVDIGYQPGYLDIKIDANKPIIDVKVNKPIHEYRPGDVSGYMIQYPSIKIDVKY</sequence>
<dbReference type="InterPro" id="IPR045527">
    <property type="entry name" value="DUF6470"/>
</dbReference>
<dbReference type="AlphaFoldDB" id="A0A1B7KQP8"/>
<evidence type="ECO:0000313" key="2">
    <source>
        <dbReference type="Proteomes" id="UP000078290"/>
    </source>
</evidence>
<comment type="caution">
    <text evidence="1">The sequence shown here is derived from an EMBL/GenBank/DDBJ whole genome shotgun (WGS) entry which is preliminary data.</text>
</comment>
<dbReference type="RefSeq" id="WP_064552187.1">
    <property type="nucleotide sequence ID" value="NZ_LXMA01000034.1"/>
</dbReference>
<organism evidence="1 2">
    <name type="scientific">Parageobacillus thermoglucosidasius</name>
    <name type="common">Geobacillus thermoglucosidasius</name>
    <dbReference type="NCBI Taxonomy" id="1426"/>
    <lineage>
        <taxon>Bacteria</taxon>
        <taxon>Bacillati</taxon>
        <taxon>Bacillota</taxon>
        <taxon>Bacilli</taxon>
        <taxon>Bacillales</taxon>
        <taxon>Anoxybacillaceae</taxon>
        <taxon>Parageobacillus</taxon>
    </lineage>
</organism>
<reference evidence="2" key="1">
    <citation type="submission" date="2016-05" db="EMBL/GenBank/DDBJ databases">
        <authorList>
            <person name="Wang W."/>
            <person name="Zhu L."/>
        </authorList>
    </citation>
    <scope>NUCLEOTIDE SEQUENCE [LARGE SCALE GENOMIC DNA]</scope>
    <source>
        <strain evidence="2">W-2</strain>
    </source>
</reference>
<name>A0A1B7KQP8_PARTM</name>
<dbReference type="Pfam" id="PF20074">
    <property type="entry name" value="DUF6470"/>
    <property type="match status" value="1"/>
</dbReference>
<dbReference type="Proteomes" id="UP000078290">
    <property type="component" value="Unassembled WGS sequence"/>
</dbReference>
<evidence type="ECO:0008006" key="3">
    <source>
        <dbReference type="Google" id="ProtNLM"/>
    </source>
</evidence>
<evidence type="ECO:0000313" key="1">
    <source>
        <dbReference type="EMBL" id="OAT72402.1"/>
    </source>
</evidence>
<dbReference type="EMBL" id="LXMA01000034">
    <property type="protein sequence ID" value="OAT72402.1"/>
    <property type="molecule type" value="Genomic_DNA"/>
</dbReference>
<accession>A0A1B7KQP8</accession>
<protein>
    <recommendedName>
        <fullName evidence="3">YviE</fullName>
    </recommendedName>
</protein>
<gene>
    <name evidence="1" type="ORF">A7K69_09745</name>
</gene>
<dbReference type="OrthoDB" id="2112831at2"/>
<proteinExistence type="predicted"/>